<dbReference type="EMBL" id="CP020814">
    <property type="protein sequence ID" value="ARK29758.1"/>
    <property type="molecule type" value="Genomic_DNA"/>
</dbReference>
<dbReference type="Gene3D" id="3.30.9.10">
    <property type="entry name" value="D-Amino Acid Oxidase, subunit A, domain 2"/>
    <property type="match status" value="1"/>
</dbReference>
<evidence type="ECO:0000259" key="1">
    <source>
        <dbReference type="Pfam" id="PF01266"/>
    </source>
</evidence>
<sequence length="407" mass="46742">MNVKSGTYYWSTTYPDAPSYPVLDEDLTCDVLIVGGGSSGAQCAYYLTDKNLDVVVIEKNKIGQGSTSTNTAFIQYSGEKLFIDLVNTFGESYISKHLQLCREAINEMEEAAQTVNLDCEFKRRDSLYFASYPEDVERLKQEYTLLRKHQFELNFLDADEIENKYSFRKKAAIYSYNDAEMNPYKFTHGLMQYAAQKNVRIFEQTEMNGQMFDEKRKKVSARTKNGHTIHAKRVIYCAGYEGIDFKKEKQASFVSTYTVTTAPVPDLSFWYNRTLIWETARPYVYTRTTADNRIIIGGLDDNTNYPEDRDSKLVHKKKRLIEEFHKLFPNVRITPEYSLAAFYGGTIDGLPIIGIYDDRPNSYFLFGFGDNGTVYSQILAKIIAEDIVSGKSANLPYYLQNRPLLNK</sequence>
<proteinExistence type="predicted"/>
<dbReference type="EC" id="1.4.3.-" evidence="2"/>
<name>A0A1X9M8M7_9BACI</name>
<gene>
    <name evidence="2" type="primary">puuB_1</name>
    <name evidence="2" type="ORF">BkAM31D_07720</name>
</gene>
<dbReference type="InterPro" id="IPR036188">
    <property type="entry name" value="FAD/NAD-bd_sf"/>
</dbReference>
<organism evidence="2 3">
    <name type="scientific">Halalkalibacter krulwichiae</name>
    <dbReference type="NCBI Taxonomy" id="199441"/>
    <lineage>
        <taxon>Bacteria</taxon>
        <taxon>Bacillati</taxon>
        <taxon>Bacillota</taxon>
        <taxon>Bacilli</taxon>
        <taxon>Bacillales</taxon>
        <taxon>Bacillaceae</taxon>
        <taxon>Halalkalibacter</taxon>
    </lineage>
</organism>
<dbReference type="Proteomes" id="UP000193006">
    <property type="component" value="Chromosome"/>
</dbReference>
<dbReference type="STRING" id="199441.BkAM31D_07720"/>
<dbReference type="PANTHER" id="PTHR13847:SF201">
    <property type="entry name" value="PUTATIBE OXIDOREDUCTASE"/>
    <property type="match status" value="1"/>
</dbReference>
<dbReference type="SUPFAM" id="SSF51905">
    <property type="entry name" value="FAD/NAD(P)-binding domain"/>
    <property type="match status" value="1"/>
</dbReference>
<evidence type="ECO:0000313" key="3">
    <source>
        <dbReference type="Proteomes" id="UP000193006"/>
    </source>
</evidence>
<evidence type="ECO:0000313" key="2">
    <source>
        <dbReference type="EMBL" id="ARK29758.1"/>
    </source>
</evidence>
<dbReference type="PANTHER" id="PTHR13847">
    <property type="entry name" value="SARCOSINE DEHYDROGENASE-RELATED"/>
    <property type="match status" value="1"/>
</dbReference>
<dbReference type="AlphaFoldDB" id="A0A1X9M8M7"/>
<dbReference type="RefSeq" id="WP_066160009.1">
    <property type="nucleotide sequence ID" value="NZ_CP020814.1"/>
</dbReference>
<dbReference type="InterPro" id="IPR006076">
    <property type="entry name" value="FAD-dep_OxRdtase"/>
</dbReference>
<dbReference type="KEGG" id="bkw:BkAM31D_07720"/>
<reference evidence="2 3" key="1">
    <citation type="submission" date="2017-04" db="EMBL/GenBank/DDBJ databases">
        <title>Bacillus krulwichiae AM31D Genome sequencing and assembly.</title>
        <authorList>
            <person name="Krulwich T.A."/>
            <person name="Anastor L."/>
            <person name="Ehrlich R."/>
            <person name="Ehrlich G.D."/>
            <person name="Janto B."/>
        </authorList>
    </citation>
    <scope>NUCLEOTIDE SEQUENCE [LARGE SCALE GENOMIC DNA]</scope>
    <source>
        <strain evidence="2 3">AM31D</strain>
    </source>
</reference>
<accession>A0A1X9M8M7</accession>
<dbReference type="Gene3D" id="3.50.50.60">
    <property type="entry name" value="FAD/NAD(P)-binding domain"/>
    <property type="match status" value="1"/>
</dbReference>
<dbReference type="GO" id="GO:0016491">
    <property type="term" value="F:oxidoreductase activity"/>
    <property type="evidence" value="ECO:0007669"/>
    <property type="project" value="UniProtKB-KW"/>
</dbReference>
<keyword evidence="3" id="KW-1185">Reference proteome</keyword>
<dbReference type="Pfam" id="PF01266">
    <property type="entry name" value="DAO"/>
    <property type="match status" value="1"/>
</dbReference>
<dbReference type="GO" id="GO:0005737">
    <property type="term" value="C:cytoplasm"/>
    <property type="evidence" value="ECO:0007669"/>
    <property type="project" value="TreeGrafter"/>
</dbReference>
<keyword evidence="2" id="KW-0560">Oxidoreductase</keyword>
<protein>
    <submittedName>
        <fullName evidence="2">Gamma-glutamylputrescine oxidoreductase</fullName>
        <ecNumber evidence="2">1.4.3.-</ecNumber>
    </submittedName>
</protein>
<feature type="domain" description="FAD dependent oxidoreductase" evidence="1">
    <location>
        <begin position="30"/>
        <end position="385"/>
    </location>
</feature>